<sequence>MKSRCVVNQFDNYFNLFSLPVELPIDKNTLNRHYQQLQRQYHPDNFATENETKRLAMLQYSAEINQGYQILKDPIRSAEYFLSLQGVASDAEQTIIHHHDFLMQQFLLREQLEQIEMLTDNVVQQQALSDFSQTIDQLWQQNQQQLLSSIQQSDWSVATAQINQLRYLHKLQQDIESLEDKLFDL</sequence>
<evidence type="ECO:0000256" key="1">
    <source>
        <dbReference type="ARBA" id="ARBA00010476"/>
    </source>
</evidence>
<dbReference type="SUPFAM" id="SSF47144">
    <property type="entry name" value="HSC20 (HSCB), C-terminal oligomerisation domain"/>
    <property type="match status" value="1"/>
</dbReference>
<dbReference type="Pfam" id="PF07743">
    <property type="entry name" value="HSCB_C"/>
    <property type="match status" value="1"/>
</dbReference>
<name>A0AB94IEH7_9GAMM</name>
<dbReference type="HAMAP" id="MF_00682">
    <property type="entry name" value="HscB"/>
    <property type="match status" value="1"/>
</dbReference>
<comment type="similarity">
    <text evidence="1 4">Belongs to the HscB family.</text>
</comment>
<dbReference type="GO" id="GO:0001671">
    <property type="term" value="F:ATPase activator activity"/>
    <property type="evidence" value="ECO:0007669"/>
    <property type="project" value="InterPro"/>
</dbReference>
<dbReference type="GO" id="GO:0044571">
    <property type="term" value="P:[2Fe-2S] cluster assembly"/>
    <property type="evidence" value="ECO:0007669"/>
    <property type="project" value="InterPro"/>
</dbReference>
<dbReference type="GO" id="GO:0006457">
    <property type="term" value="P:protein folding"/>
    <property type="evidence" value="ECO:0007669"/>
    <property type="project" value="UniProtKB-UniRule"/>
</dbReference>
<dbReference type="SUPFAM" id="SSF46565">
    <property type="entry name" value="Chaperone J-domain"/>
    <property type="match status" value="1"/>
</dbReference>
<evidence type="ECO:0000313" key="7">
    <source>
        <dbReference type="Proteomes" id="UP000506160"/>
    </source>
</evidence>
<dbReference type="Gene3D" id="1.20.1280.20">
    <property type="entry name" value="HscB, C-terminal domain"/>
    <property type="match status" value="1"/>
</dbReference>
<dbReference type="GO" id="GO:0051087">
    <property type="term" value="F:protein-folding chaperone binding"/>
    <property type="evidence" value="ECO:0007669"/>
    <property type="project" value="InterPro"/>
</dbReference>
<dbReference type="EMBL" id="AWGA01000014">
    <property type="protein sequence ID" value="TEA27895.1"/>
    <property type="molecule type" value="Genomic_DNA"/>
</dbReference>
<feature type="domain" description="J" evidence="5">
    <location>
        <begin position="12"/>
        <end position="76"/>
    </location>
</feature>
<dbReference type="AlphaFoldDB" id="A0AB94IEH7"/>
<accession>A0AB94IEH7</accession>
<reference evidence="6 7" key="1">
    <citation type="journal article" date="2014" name="Appl. Environ. Microbiol.">
        <title>Genomic features of a bumble bee symbiont reflect its host environment.</title>
        <authorList>
            <person name="Martinson V.G."/>
            <person name="Magoc T."/>
            <person name="Koch H."/>
            <person name="Salzberg S.L."/>
            <person name="Moran N.A."/>
        </authorList>
    </citation>
    <scope>NUCLEOTIDE SEQUENCE [LARGE SCALE GENOMIC DNA]</scope>
    <source>
        <strain evidence="6 7">Bimp</strain>
    </source>
</reference>
<dbReference type="GO" id="GO:1990230">
    <property type="term" value="C:iron-sulfur cluster transfer complex"/>
    <property type="evidence" value="ECO:0007669"/>
    <property type="project" value="TreeGrafter"/>
</dbReference>
<evidence type="ECO:0000256" key="3">
    <source>
        <dbReference type="ARBA" id="ARBA00025596"/>
    </source>
</evidence>
<keyword evidence="2 4" id="KW-0143">Chaperone</keyword>
<dbReference type="InterPro" id="IPR036869">
    <property type="entry name" value="J_dom_sf"/>
</dbReference>
<dbReference type="InterPro" id="IPR009073">
    <property type="entry name" value="HscB_oligo_C"/>
</dbReference>
<dbReference type="Gene3D" id="1.10.287.110">
    <property type="entry name" value="DnaJ domain"/>
    <property type="match status" value="1"/>
</dbReference>
<dbReference type="PROSITE" id="PS50076">
    <property type="entry name" value="DNAJ_2"/>
    <property type="match status" value="1"/>
</dbReference>
<keyword evidence="7" id="KW-1185">Reference proteome</keyword>
<comment type="subunit">
    <text evidence="4">Interacts with HscA and stimulates its ATPase activity.</text>
</comment>
<dbReference type="InterPro" id="IPR001623">
    <property type="entry name" value="DnaJ_domain"/>
</dbReference>
<dbReference type="Proteomes" id="UP000506160">
    <property type="component" value="Unassembled WGS sequence"/>
</dbReference>
<dbReference type="NCBIfam" id="TIGR00714">
    <property type="entry name" value="hscB"/>
    <property type="match status" value="1"/>
</dbReference>
<evidence type="ECO:0000256" key="4">
    <source>
        <dbReference type="HAMAP-Rule" id="MF_00682"/>
    </source>
</evidence>
<evidence type="ECO:0000256" key="2">
    <source>
        <dbReference type="ARBA" id="ARBA00023186"/>
    </source>
</evidence>
<dbReference type="InterPro" id="IPR004640">
    <property type="entry name" value="HscB"/>
</dbReference>
<dbReference type="GO" id="GO:0051259">
    <property type="term" value="P:protein complex oligomerization"/>
    <property type="evidence" value="ECO:0007669"/>
    <property type="project" value="InterPro"/>
</dbReference>
<organism evidence="6 7">
    <name type="scientific">Candidatus Schmidhempelia bombi str. Bimp</name>
    <dbReference type="NCBI Taxonomy" id="1387197"/>
    <lineage>
        <taxon>Bacteria</taxon>
        <taxon>Pseudomonadati</taxon>
        <taxon>Pseudomonadota</taxon>
        <taxon>Gammaproteobacteria</taxon>
        <taxon>Orbales</taxon>
        <taxon>Orbaceae</taxon>
        <taxon>Candidatus Schmidhempelia</taxon>
    </lineage>
</organism>
<dbReference type="PANTHER" id="PTHR14021:SF15">
    <property type="entry name" value="IRON-SULFUR CLUSTER CO-CHAPERONE PROTEIN HSCB"/>
    <property type="match status" value="1"/>
</dbReference>
<comment type="caution">
    <text evidence="6">The sequence shown here is derived from an EMBL/GenBank/DDBJ whole genome shotgun (WGS) entry which is preliminary data.</text>
</comment>
<proteinExistence type="inferred from homology"/>
<dbReference type="CDD" id="cd06257">
    <property type="entry name" value="DnaJ"/>
    <property type="match status" value="1"/>
</dbReference>
<protein>
    <recommendedName>
        <fullName evidence="4">Co-chaperone protein HscB homolog</fullName>
    </recommendedName>
</protein>
<evidence type="ECO:0000259" key="5">
    <source>
        <dbReference type="PROSITE" id="PS50076"/>
    </source>
</evidence>
<dbReference type="InterPro" id="IPR036386">
    <property type="entry name" value="HscB_C_sf"/>
</dbReference>
<dbReference type="PANTHER" id="PTHR14021">
    <property type="entry name" value="IRON-SULFUR CLUSTER CO-CHAPERONE PROTEIN HSCB"/>
    <property type="match status" value="1"/>
</dbReference>
<comment type="function">
    <text evidence="3 4">Co-chaperone involved in the maturation of iron-sulfur cluster-containing proteins. Seems to help targeting proteins to be folded toward HscA.</text>
</comment>
<gene>
    <name evidence="4 6" type="primary">hscB</name>
    <name evidence="6" type="ORF">O970_01590</name>
</gene>
<dbReference type="SMART" id="SM00271">
    <property type="entry name" value="DnaJ"/>
    <property type="match status" value="1"/>
</dbReference>
<evidence type="ECO:0000313" key="6">
    <source>
        <dbReference type="EMBL" id="TEA27895.1"/>
    </source>
</evidence>